<dbReference type="InterPro" id="IPR011990">
    <property type="entry name" value="TPR-like_helical_dom_sf"/>
</dbReference>
<dbReference type="SMART" id="SM01043">
    <property type="entry name" value="BTAD"/>
    <property type="match status" value="1"/>
</dbReference>
<dbReference type="SUPFAM" id="SSF52540">
    <property type="entry name" value="P-loop containing nucleoside triphosphate hydrolases"/>
    <property type="match status" value="1"/>
</dbReference>
<accession>A0A318S6A9</accession>
<keyword evidence="3" id="KW-1185">Reference proteome</keyword>
<dbReference type="Proteomes" id="UP000248326">
    <property type="component" value="Unassembled WGS sequence"/>
</dbReference>
<dbReference type="Gene3D" id="1.25.40.10">
    <property type="entry name" value="Tetratricopeptide repeat domain"/>
    <property type="match status" value="1"/>
</dbReference>
<dbReference type="Gene3D" id="3.40.50.300">
    <property type="entry name" value="P-loop containing nucleotide triphosphate hydrolases"/>
    <property type="match status" value="1"/>
</dbReference>
<dbReference type="InterPro" id="IPR051677">
    <property type="entry name" value="AfsR-DnrI-RedD_regulator"/>
</dbReference>
<dbReference type="OrthoDB" id="74119at2"/>
<dbReference type="AlphaFoldDB" id="A0A318S6A9"/>
<organism evidence="2 3">
    <name type="scientific">Deinococcus yavapaiensis KR-236</name>
    <dbReference type="NCBI Taxonomy" id="694435"/>
    <lineage>
        <taxon>Bacteria</taxon>
        <taxon>Thermotogati</taxon>
        <taxon>Deinococcota</taxon>
        <taxon>Deinococci</taxon>
        <taxon>Deinococcales</taxon>
        <taxon>Deinococcaceae</taxon>
        <taxon>Deinococcus</taxon>
    </lineage>
</organism>
<evidence type="ECO:0000313" key="3">
    <source>
        <dbReference type="Proteomes" id="UP000248326"/>
    </source>
</evidence>
<reference evidence="2 3" key="1">
    <citation type="submission" date="2018-06" db="EMBL/GenBank/DDBJ databases">
        <title>Genomic Encyclopedia of Type Strains, Phase IV (KMG-IV): sequencing the most valuable type-strain genomes for metagenomic binning, comparative biology and taxonomic classification.</title>
        <authorList>
            <person name="Goeker M."/>
        </authorList>
    </citation>
    <scope>NUCLEOTIDE SEQUENCE [LARGE SCALE GENOMIC DNA]</scope>
    <source>
        <strain evidence="2 3">DSM 18048</strain>
    </source>
</reference>
<proteinExistence type="predicted"/>
<dbReference type="InterPro" id="IPR041664">
    <property type="entry name" value="AAA_16"/>
</dbReference>
<protein>
    <submittedName>
        <fullName evidence="2">AAA ATPase-like protein</fullName>
    </submittedName>
</protein>
<dbReference type="EMBL" id="QJSX01000021">
    <property type="protein sequence ID" value="PYE49920.1"/>
    <property type="molecule type" value="Genomic_DNA"/>
</dbReference>
<dbReference type="InterPro" id="IPR005158">
    <property type="entry name" value="BTAD"/>
</dbReference>
<evidence type="ECO:0000259" key="1">
    <source>
        <dbReference type="SMART" id="SM01043"/>
    </source>
</evidence>
<comment type="caution">
    <text evidence="2">The sequence shown here is derived from an EMBL/GenBank/DDBJ whole genome shotgun (WGS) entry which is preliminary data.</text>
</comment>
<name>A0A318S6A9_9DEIO</name>
<evidence type="ECO:0000313" key="2">
    <source>
        <dbReference type="EMBL" id="PYE49920.1"/>
    </source>
</evidence>
<dbReference type="Gene3D" id="1.10.10.10">
    <property type="entry name" value="Winged helix-like DNA-binding domain superfamily/Winged helix DNA-binding domain"/>
    <property type="match status" value="1"/>
</dbReference>
<dbReference type="RefSeq" id="WP_110888599.1">
    <property type="nucleotide sequence ID" value="NZ_QJSX01000021.1"/>
</dbReference>
<dbReference type="Pfam" id="PF03704">
    <property type="entry name" value="BTAD"/>
    <property type="match status" value="1"/>
</dbReference>
<gene>
    <name evidence="2" type="ORF">DES52_12153</name>
</gene>
<feature type="domain" description="Bacterial transcriptional activator" evidence="1">
    <location>
        <begin position="95"/>
        <end position="231"/>
    </location>
</feature>
<dbReference type="PANTHER" id="PTHR35807">
    <property type="entry name" value="TRANSCRIPTIONAL REGULATOR REDD-RELATED"/>
    <property type="match status" value="1"/>
</dbReference>
<sequence>MTAPSWHLRMLGTAHLESAHELGLPLERKTAALLAYLALEGPTRRARLSEILWPGTREAAARNNLVHLLRKLKAATGADLVTGGEILALAKDFTVDALTAREIFLRGEYGEFTRFGGEVLQGLTYDDVPDLDEWVEAQRERSREWRRIALRAEVRRLEAEGEYDEALTRAVALLDLDVVSEEAWRSVMRLHYLRGDRPAALKAYHKCEEVLREELGVSPLPDTTELARLIEANRVPSVAPSRGATILPVTVLRPPVLVGREREWALLDEAWRAGKVAYLAGAPGVGKTRLALDFAASKGEFMVNQGRPGDARYPKSSSVRAFHNLYARAPGVEVPDWVKREMARYFPEFVEQGFEAPPISNEVDLLRFHQAMTEFLRLLTSGHQVHVIDDFQYFDEASLEDGAYMYGNGSVSGESQHIAPPICTFRKGELSPGAEAIVRAQLEAGQAVMIELEPLGDAHSDELLSSLGVPASASVRRGAARYAGGNPLFLLETVKHLIETDRLGAAFPERLPPPKKVGELLSKRLERLSAPALQAARAAAVLQSDFDVEQVAETLGAPLMSVAEAWEELEAAQIVQGARFSHDLIYEAVEAGIPGTVRALLHRSAARVLERSGGPSARIAHHWQAGTKPNLAGEWWLRAGEDALAVYQLADAERFFRLAAEVFEAQGEAVRARQAFERAASIRETAAAR</sequence>
<dbReference type="InterPro" id="IPR036388">
    <property type="entry name" value="WH-like_DNA-bd_sf"/>
</dbReference>
<dbReference type="SUPFAM" id="SSF48452">
    <property type="entry name" value="TPR-like"/>
    <property type="match status" value="1"/>
</dbReference>
<dbReference type="Pfam" id="PF13191">
    <property type="entry name" value="AAA_16"/>
    <property type="match status" value="1"/>
</dbReference>
<dbReference type="InterPro" id="IPR027417">
    <property type="entry name" value="P-loop_NTPase"/>
</dbReference>